<proteinExistence type="predicted"/>
<dbReference type="Proteomes" id="UP000295382">
    <property type="component" value="Unassembled WGS sequence"/>
</dbReference>
<dbReference type="PROSITE" id="PS00622">
    <property type="entry name" value="HTH_LUXR_1"/>
    <property type="match status" value="1"/>
</dbReference>
<dbReference type="CDD" id="cd17535">
    <property type="entry name" value="REC_NarL-like"/>
    <property type="match status" value="1"/>
</dbReference>
<organism evidence="8 9">
    <name type="scientific">Paucimonas lemoignei</name>
    <name type="common">Pseudomonas lemoignei</name>
    <dbReference type="NCBI Taxonomy" id="29443"/>
    <lineage>
        <taxon>Bacteria</taxon>
        <taxon>Pseudomonadati</taxon>
        <taxon>Pseudomonadota</taxon>
        <taxon>Betaproteobacteria</taxon>
        <taxon>Burkholderiales</taxon>
        <taxon>Burkholderiaceae</taxon>
        <taxon>Paucimonas</taxon>
    </lineage>
</organism>
<dbReference type="InterPro" id="IPR000792">
    <property type="entry name" value="Tscrpt_reg_LuxR_C"/>
</dbReference>
<evidence type="ECO:0000256" key="2">
    <source>
        <dbReference type="ARBA" id="ARBA00023015"/>
    </source>
</evidence>
<dbReference type="InterPro" id="IPR039420">
    <property type="entry name" value="WalR-like"/>
</dbReference>
<dbReference type="EMBL" id="SLZQ01000002">
    <property type="protein sequence ID" value="TCS38522.1"/>
    <property type="molecule type" value="Genomic_DNA"/>
</dbReference>
<keyword evidence="1 5" id="KW-0597">Phosphoprotein</keyword>
<dbReference type="SMART" id="SM00421">
    <property type="entry name" value="HTH_LUXR"/>
    <property type="match status" value="1"/>
</dbReference>
<dbReference type="SMART" id="SM00448">
    <property type="entry name" value="REC"/>
    <property type="match status" value="1"/>
</dbReference>
<keyword evidence="9" id="KW-1185">Reference proteome</keyword>
<evidence type="ECO:0000256" key="5">
    <source>
        <dbReference type="PROSITE-ProRule" id="PRU00169"/>
    </source>
</evidence>
<dbReference type="PANTHER" id="PTHR43214">
    <property type="entry name" value="TWO-COMPONENT RESPONSE REGULATOR"/>
    <property type="match status" value="1"/>
</dbReference>
<reference evidence="8 9" key="1">
    <citation type="submission" date="2019-03" db="EMBL/GenBank/DDBJ databases">
        <title>Genomic Encyclopedia of Type Strains, Phase IV (KMG-IV): sequencing the most valuable type-strain genomes for metagenomic binning, comparative biology and taxonomic classification.</title>
        <authorList>
            <person name="Goeker M."/>
        </authorList>
    </citation>
    <scope>NUCLEOTIDE SEQUENCE [LARGE SCALE GENOMIC DNA]</scope>
    <source>
        <strain evidence="8 9">DSM 7445</strain>
    </source>
</reference>
<dbReference type="InterPro" id="IPR001789">
    <property type="entry name" value="Sig_transdc_resp-reg_receiver"/>
</dbReference>
<comment type="caution">
    <text evidence="8">The sequence shown here is derived from an EMBL/GenBank/DDBJ whole genome shotgun (WGS) entry which is preliminary data.</text>
</comment>
<evidence type="ECO:0000313" key="9">
    <source>
        <dbReference type="Proteomes" id="UP000295382"/>
    </source>
</evidence>
<evidence type="ECO:0000259" key="6">
    <source>
        <dbReference type="PROSITE" id="PS50043"/>
    </source>
</evidence>
<feature type="domain" description="HTH luxR-type" evidence="6">
    <location>
        <begin position="159"/>
        <end position="224"/>
    </location>
</feature>
<accession>A0A4R3HZ56</accession>
<evidence type="ECO:0000256" key="3">
    <source>
        <dbReference type="ARBA" id="ARBA00023125"/>
    </source>
</evidence>
<dbReference type="PROSITE" id="PS50110">
    <property type="entry name" value="RESPONSE_REGULATORY"/>
    <property type="match status" value="1"/>
</dbReference>
<evidence type="ECO:0000313" key="8">
    <source>
        <dbReference type="EMBL" id="TCS38522.1"/>
    </source>
</evidence>
<evidence type="ECO:0000256" key="4">
    <source>
        <dbReference type="ARBA" id="ARBA00023163"/>
    </source>
</evidence>
<dbReference type="GO" id="GO:0006355">
    <property type="term" value="P:regulation of DNA-templated transcription"/>
    <property type="evidence" value="ECO:0007669"/>
    <property type="project" value="InterPro"/>
</dbReference>
<dbReference type="GO" id="GO:0000160">
    <property type="term" value="P:phosphorelay signal transduction system"/>
    <property type="evidence" value="ECO:0007669"/>
    <property type="project" value="InterPro"/>
</dbReference>
<dbReference type="CDD" id="cd06170">
    <property type="entry name" value="LuxR_C_like"/>
    <property type="match status" value="1"/>
</dbReference>
<dbReference type="RefSeq" id="WP_132257593.1">
    <property type="nucleotide sequence ID" value="NZ_SLZQ01000002.1"/>
</dbReference>
<dbReference type="Gene3D" id="3.40.50.2300">
    <property type="match status" value="1"/>
</dbReference>
<evidence type="ECO:0000259" key="7">
    <source>
        <dbReference type="PROSITE" id="PS50110"/>
    </source>
</evidence>
<dbReference type="OrthoDB" id="3623000at2"/>
<name>A0A4R3HZ56_PAULE</name>
<evidence type="ECO:0000256" key="1">
    <source>
        <dbReference type="ARBA" id="ARBA00022553"/>
    </source>
</evidence>
<feature type="domain" description="Response regulatory" evidence="7">
    <location>
        <begin position="12"/>
        <end position="128"/>
    </location>
</feature>
<keyword evidence="4" id="KW-0804">Transcription</keyword>
<feature type="modified residue" description="4-aspartylphosphate" evidence="5">
    <location>
        <position position="63"/>
    </location>
</feature>
<dbReference type="PANTHER" id="PTHR43214:SF41">
    <property type="entry name" value="NITRATE_NITRITE RESPONSE REGULATOR PROTEIN NARP"/>
    <property type="match status" value="1"/>
</dbReference>
<gene>
    <name evidence="8" type="ORF">EDC30_102261</name>
</gene>
<dbReference type="GO" id="GO:0003677">
    <property type="term" value="F:DNA binding"/>
    <property type="evidence" value="ECO:0007669"/>
    <property type="project" value="UniProtKB-KW"/>
</dbReference>
<sequence>MNASADSFQPIRVLIVEDDAVTRTALSLSIQAEPTLMLAGAFDSMQPALEWMHTGAMDVLLTDLGLPDGSGVDVIRACRRLHPHCDIMVLTMSANEADVVACIEAGACGYLLKDGPKNDIARSVLSMREGGSPMSPLIARMVLERIRAPKPSPAPHEKKSRAVVQLTKREIAILDLIARGETYGNIATMLSVSVGTVQTHIKSIYSKLSVHSRGEAVFEAQRRGLLKRNAEST</sequence>
<dbReference type="PRINTS" id="PR00038">
    <property type="entry name" value="HTHLUXR"/>
</dbReference>
<keyword evidence="2" id="KW-0805">Transcription regulation</keyword>
<dbReference type="AlphaFoldDB" id="A0A4R3HZ56"/>
<dbReference type="InterPro" id="IPR058245">
    <property type="entry name" value="NreC/VraR/RcsB-like_REC"/>
</dbReference>
<protein>
    <submittedName>
        <fullName evidence="8">LuxR family two component transcriptional regulator</fullName>
    </submittedName>
</protein>
<dbReference type="Pfam" id="PF00196">
    <property type="entry name" value="GerE"/>
    <property type="match status" value="1"/>
</dbReference>
<dbReference type="InterPro" id="IPR016032">
    <property type="entry name" value="Sig_transdc_resp-reg_C-effctor"/>
</dbReference>
<dbReference type="Pfam" id="PF00072">
    <property type="entry name" value="Response_reg"/>
    <property type="match status" value="1"/>
</dbReference>
<dbReference type="SUPFAM" id="SSF52172">
    <property type="entry name" value="CheY-like"/>
    <property type="match status" value="1"/>
</dbReference>
<dbReference type="PROSITE" id="PS50043">
    <property type="entry name" value="HTH_LUXR_2"/>
    <property type="match status" value="1"/>
</dbReference>
<keyword evidence="3" id="KW-0238">DNA-binding</keyword>
<dbReference type="SUPFAM" id="SSF46894">
    <property type="entry name" value="C-terminal effector domain of the bipartite response regulators"/>
    <property type="match status" value="1"/>
</dbReference>
<dbReference type="InterPro" id="IPR011006">
    <property type="entry name" value="CheY-like_superfamily"/>
</dbReference>